<dbReference type="GO" id="GO:0006446">
    <property type="term" value="P:regulation of translational initiation"/>
    <property type="evidence" value="ECO:0007669"/>
    <property type="project" value="TreeGrafter"/>
</dbReference>
<dbReference type="InterPro" id="IPR023582">
    <property type="entry name" value="Impact"/>
</dbReference>
<dbReference type="InterPro" id="IPR035647">
    <property type="entry name" value="EFG_III/V"/>
</dbReference>
<dbReference type="OrthoDB" id="9813771at2"/>
<dbReference type="InterPro" id="IPR036956">
    <property type="entry name" value="Impact_N_sf"/>
</dbReference>
<evidence type="ECO:0000313" key="5">
    <source>
        <dbReference type="Proteomes" id="UP000053718"/>
    </source>
</evidence>
<dbReference type="NCBIfam" id="TIGR00257">
    <property type="entry name" value="IMPACT_YIGZ"/>
    <property type="match status" value="1"/>
</dbReference>
<comment type="caution">
    <text evidence="4">The sequence shown here is derived from an EMBL/GenBank/DDBJ whole genome shotgun (WGS) entry which is preliminary data.</text>
</comment>
<dbReference type="SUPFAM" id="SSF54211">
    <property type="entry name" value="Ribosomal protein S5 domain 2-like"/>
    <property type="match status" value="1"/>
</dbReference>
<accession>A0A094J682</accession>
<evidence type="ECO:0000256" key="1">
    <source>
        <dbReference type="ARBA" id="ARBA00007665"/>
    </source>
</evidence>
<feature type="domain" description="Impact N-terminal" evidence="2">
    <location>
        <begin position="18"/>
        <end position="121"/>
    </location>
</feature>
<dbReference type="AlphaFoldDB" id="A0A094J682"/>
<dbReference type="PANTHER" id="PTHR16301:SF20">
    <property type="entry name" value="IMPACT FAMILY MEMBER YIGZ"/>
    <property type="match status" value="1"/>
</dbReference>
<dbReference type="InterPro" id="IPR020569">
    <property type="entry name" value="UPF0029_Impact_CS"/>
</dbReference>
<evidence type="ECO:0000259" key="2">
    <source>
        <dbReference type="Pfam" id="PF01205"/>
    </source>
</evidence>
<dbReference type="GO" id="GO:0017111">
    <property type="term" value="F:ribonucleoside triphosphate phosphatase activity"/>
    <property type="evidence" value="ECO:0007669"/>
    <property type="project" value="UniProtKB-ARBA"/>
</dbReference>
<comment type="similarity">
    <text evidence="1">Belongs to the IMPACT family.</text>
</comment>
<dbReference type="Pfam" id="PF09186">
    <property type="entry name" value="DUF1949"/>
    <property type="match status" value="1"/>
</dbReference>
<name>A0A094J682_9GAMM</name>
<protein>
    <recommendedName>
        <fullName evidence="6">YigZ family protein</fullName>
    </recommendedName>
</protein>
<dbReference type="PROSITE" id="PS00910">
    <property type="entry name" value="UPF0029"/>
    <property type="match status" value="1"/>
</dbReference>
<dbReference type="GO" id="GO:0005737">
    <property type="term" value="C:cytoplasm"/>
    <property type="evidence" value="ECO:0007669"/>
    <property type="project" value="TreeGrafter"/>
</dbReference>
<dbReference type="RefSeq" id="WP_034733510.1">
    <property type="nucleotide sequence ID" value="NZ_JPIN01000012.1"/>
</dbReference>
<dbReference type="InterPro" id="IPR020568">
    <property type="entry name" value="Ribosomal_Su5_D2-typ_SF"/>
</dbReference>
<dbReference type="Gene3D" id="3.30.70.240">
    <property type="match status" value="1"/>
</dbReference>
<dbReference type="eggNOG" id="COG1739">
    <property type="taxonomic scope" value="Bacteria"/>
</dbReference>
<dbReference type="Gene3D" id="3.30.230.30">
    <property type="entry name" value="Impact, N-terminal domain"/>
    <property type="match status" value="1"/>
</dbReference>
<dbReference type="Proteomes" id="UP000053718">
    <property type="component" value="Unassembled WGS sequence"/>
</dbReference>
<dbReference type="InterPro" id="IPR001498">
    <property type="entry name" value="Impact_N"/>
</dbReference>
<keyword evidence="5" id="KW-1185">Reference proteome</keyword>
<dbReference type="GO" id="GO:0032561">
    <property type="term" value="F:guanyl ribonucleotide binding"/>
    <property type="evidence" value="ECO:0007669"/>
    <property type="project" value="UniProtKB-ARBA"/>
</dbReference>
<dbReference type="EMBL" id="JPIN01000012">
    <property type="protein sequence ID" value="KFZ28096.1"/>
    <property type="molecule type" value="Genomic_DNA"/>
</dbReference>
<organism evidence="4 5">
    <name type="scientific">Pseudidiomarina atlantica</name>
    <dbReference type="NCBI Taxonomy" id="1517416"/>
    <lineage>
        <taxon>Bacteria</taxon>
        <taxon>Pseudomonadati</taxon>
        <taxon>Pseudomonadota</taxon>
        <taxon>Gammaproteobacteria</taxon>
        <taxon>Alteromonadales</taxon>
        <taxon>Idiomarinaceae</taxon>
        <taxon>Pseudidiomarina</taxon>
    </lineage>
</organism>
<dbReference type="PANTHER" id="PTHR16301">
    <property type="entry name" value="IMPACT-RELATED"/>
    <property type="match status" value="1"/>
</dbReference>
<dbReference type="SUPFAM" id="SSF54980">
    <property type="entry name" value="EF-G C-terminal domain-like"/>
    <property type="match status" value="1"/>
</dbReference>
<dbReference type="Pfam" id="PF01205">
    <property type="entry name" value="Impact_N"/>
    <property type="match status" value="1"/>
</dbReference>
<dbReference type="InterPro" id="IPR015269">
    <property type="entry name" value="UPF0029_Impact_C"/>
</dbReference>
<evidence type="ECO:0000313" key="4">
    <source>
        <dbReference type="EMBL" id="KFZ28096.1"/>
    </source>
</evidence>
<dbReference type="InterPro" id="IPR015796">
    <property type="entry name" value="Impact_YigZ-like"/>
</dbReference>
<sequence length="205" mass="21929">MQSYLIPAASAVAEIAVKQSRFICSVAPVTSSVEHQQHIHACQQQWPNASHYCHAAICAAPSASSSYVMSDDGEPSGTAGRPMLTVLLNSGLGEVSVVVTRYFGGTKLGTGGLQRAYTQATLVGLEATEKIEKKVRKSAYLHYDYADQNVVSHWLAQYDAIIEQQDFGATISQRVALPEAQFPDLAAALKNATQGRVTLAKTSGD</sequence>
<reference evidence="4 5" key="1">
    <citation type="submission" date="2014-06" db="EMBL/GenBank/DDBJ databases">
        <title>Draft genome sequence of Idiomarina sp. MCCC 1A10513.</title>
        <authorList>
            <person name="Du J."/>
            <person name="Lai Q."/>
            <person name="Shao Z."/>
        </authorList>
    </citation>
    <scope>NUCLEOTIDE SEQUENCE [LARGE SCALE GENOMIC DNA]</scope>
    <source>
        <strain evidence="4 5">MCCC 1A10513</strain>
    </source>
</reference>
<gene>
    <name evidence="4" type="ORF">IDAT_10940</name>
</gene>
<proteinExistence type="inferred from homology"/>
<evidence type="ECO:0008006" key="6">
    <source>
        <dbReference type="Google" id="ProtNLM"/>
    </source>
</evidence>
<dbReference type="GO" id="GO:0043168">
    <property type="term" value="F:anion binding"/>
    <property type="evidence" value="ECO:0007669"/>
    <property type="project" value="UniProtKB-ARBA"/>
</dbReference>
<feature type="domain" description="UPF0029" evidence="3">
    <location>
        <begin position="141"/>
        <end position="196"/>
    </location>
</feature>
<evidence type="ECO:0000259" key="3">
    <source>
        <dbReference type="Pfam" id="PF09186"/>
    </source>
</evidence>